<gene>
    <name evidence="3" type="ORF">HGRIS_014384</name>
</gene>
<evidence type="ECO:0000313" key="3">
    <source>
        <dbReference type="EMBL" id="KAL0959086.1"/>
    </source>
</evidence>
<keyword evidence="2" id="KW-0732">Signal</keyword>
<feature type="signal peptide" evidence="2">
    <location>
        <begin position="1"/>
        <end position="22"/>
    </location>
</feature>
<name>A0ABR3JTF3_9AGAR</name>
<feature type="region of interest" description="Disordered" evidence="1">
    <location>
        <begin position="36"/>
        <end position="80"/>
    </location>
</feature>
<dbReference type="Proteomes" id="UP001556367">
    <property type="component" value="Unassembled WGS sequence"/>
</dbReference>
<dbReference type="Gene3D" id="1.20.5.300">
    <property type="match status" value="1"/>
</dbReference>
<proteinExistence type="predicted"/>
<feature type="region of interest" description="Disordered" evidence="1">
    <location>
        <begin position="194"/>
        <end position="228"/>
    </location>
</feature>
<feature type="compositionally biased region" description="Polar residues" evidence="1">
    <location>
        <begin position="55"/>
        <end position="80"/>
    </location>
</feature>
<protein>
    <submittedName>
        <fullName evidence="3">Uncharacterized protein</fullName>
    </submittedName>
</protein>
<feature type="compositionally biased region" description="Polar residues" evidence="1">
    <location>
        <begin position="208"/>
        <end position="228"/>
    </location>
</feature>
<keyword evidence="4" id="KW-1185">Reference proteome</keyword>
<dbReference type="EMBL" id="JASNQZ010000003">
    <property type="protein sequence ID" value="KAL0959086.1"/>
    <property type="molecule type" value="Genomic_DNA"/>
</dbReference>
<comment type="caution">
    <text evidence="3">The sequence shown here is derived from an EMBL/GenBank/DDBJ whole genome shotgun (WGS) entry which is preliminary data.</text>
</comment>
<evidence type="ECO:0000256" key="1">
    <source>
        <dbReference type="SAM" id="MobiDB-lite"/>
    </source>
</evidence>
<feature type="chain" id="PRO_5047364748" evidence="2">
    <location>
        <begin position="23"/>
        <end position="228"/>
    </location>
</feature>
<evidence type="ECO:0000313" key="4">
    <source>
        <dbReference type="Proteomes" id="UP001556367"/>
    </source>
</evidence>
<evidence type="ECO:0000256" key="2">
    <source>
        <dbReference type="SAM" id="SignalP"/>
    </source>
</evidence>
<reference evidence="4" key="1">
    <citation type="submission" date="2024-06" db="EMBL/GenBank/DDBJ databases">
        <title>Multi-omics analyses provide insights into the biosynthesis of the anticancer antibiotic pleurotin in Hohenbuehelia grisea.</title>
        <authorList>
            <person name="Weaver J.A."/>
            <person name="Alberti F."/>
        </authorList>
    </citation>
    <scope>NUCLEOTIDE SEQUENCE [LARGE SCALE GENOMIC DNA]</scope>
    <source>
        <strain evidence="4">T-177</strain>
    </source>
</reference>
<accession>A0ABR3JTF3</accession>
<sequence length="228" mass="22829">MARIFPAALALVFAVLAANVEAGPLEVRQATGVSQEVNPSEVGSATGPAVPSPAAKTNSELADTSDSDPSATTNTSGTSAEGALCNSTLLKIVGVVASASENAKGIKPEAGAEQAMVKIADALQNTAEGVKTVAEAISQGQRPSASASQKVTQGLTDAQTALKALNSSDAAIATVLKNFQEGVVAVKELETCTPVAPPASKSALPKNRPSQETTQDTGASQGSETETQ</sequence>
<organism evidence="3 4">
    <name type="scientific">Hohenbuehelia grisea</name>
    <dbReference type="NCBI Taxonomy" id="104357"/>
    <lineage>
        <taxon>Eukaryota</taxon>
        <taxon>Fungi</taxon>
        <taxon>Dikarya</taxon>
        <taxon>Basidiomycota</taxon>
        <taxon>Agaricomycotina</taxon>
        <taxon>Agaricomycetes</taxon>
        <taxon>Agaricomycetidae</taxon>
        <taxon>Agaricales</taxon>
        <taxon>Pleurotineae</taxon>
        <taxon>Pleurotaceae</taxon>
        <taxon>Hohenbuehelia</taxon>
    </lineage>
</organism>